<comment type="catalytic activity">
    <reaction evidence="1">
        <text>S-ubiquitinyl-[E2 ubiquitin-conjugating enzyme]-L-cysteine + [acceptor protein]-L-lysine = [E2 ubiquitin-conjugating enzyme]-L-cysteine + N(6)-ubiquitinyl-[acceptor protein]-L-lysine.</text>
        <dbReference type="EC" id="2.3.2.27"/>
    </reaction>
</comment>
<comment type="pathway">
    <text evidence="1">Protein modification; protein ubiquitination.</text>
</comment>
<accession>T1FF19</accession>
<dbReference type="InterPro" id="IPR024162">
    <property type="entry name" value="Adaptor_Cbl"/>
</dbReference>
<sequence length="142" mass="16865">MAAAGDSRFKMNNKLNFTASQLRGLISDPFTKQSLISKYHLPEKRSIDRAWEMLDKLVKLCQHQRMNLKHSPPYILDILPDIYLQMKLIQNHYGGKWHELMEIDYFVVFMINLYDKCEKCMELFSNHSYNIYNEDSIGRLVE</sequence>
<dbReference type="OMA" id="WHELMEI"/>
<dbReference type="EnsemblMetazoa" id="HelroT179709">
    <property type="protein sequence ID" value="HelroP179709"/>
    <property type="gene ID" value="HelroG179709"/>
</dbReference>
<organism evidence="4 5">
    <name type="scientific">Helobdella robusta</name>
    <name type="common">Californian leech</name>
    <dbReference type="NCBI Taxonomy" id="6412"/>
    <lineage>
        <taxon>Eukaryota</taxon>
        <taxon>Metazoa</taxon>
        <taxon>Spiralia</taxon>
        <taxon>Lophotrochozoa</taxon>
        <taxon>Annelida</taxon>
        <taxon>Clitellata</taxon>
        <taxon>Hirudinea</taxon>
        <taxon>Rhynchobdellida</taxon>
        <taxon>Glossiphoniidae</taxon>
        <taxon>Helobdella</taxon>
    </lineage>
</organism>
<dbReference type="GeneID" id="20207418"/>
<keyword evidence="1" id="KW-0863">Zinc-finger</keyword>
<comment type="function">
    <text evidence="1">E3 ubiquitin-protein ligase which accepts ubiquitin from specific E2 ubiquitin-conjugating enzymes, and transfers it to substrates, generally promoting their degradation by the proteasome.</text>
</comment>
<dbReference type="InterPro" id="IPR024159">
    <property type="entry name" value="Cbl_PTB"/>
</dbReference>
<dbReference type="InterPro" id="IPR036537">
    <property type="entry name" value="Adaptor_Cbl_N_dom_sf"/>
</dbReference>
<dbReference type="InParanoid" id="T1FF19"/>
<comment type="domain">
    <text evidence="1">The N-terminus is composed of the phosphotyrosine binding (PTB) domain, a short linker region and the RING-type zinc finger. The PTB domain, which is also called TKB (tyrosine kinase binding) domain, is composed of three different subdomains: a four-helix bundle (4H), a calcium-binding EF hand and a divergent SH2 domain.</text>
</comment>
<keyword evidence="5" id="KW-1185">Reference proteome</keyword>
<dbReference type="HOGENOM" id="CLU_1606514_0_0_1"/>
<reference evidence="3 5" key="2">
    <citation type="journal article" date="2013" name="Nature">
        <title>Insights into bilaterian evolution from three spiralian genomes.</title>
        <authorList>
            <person name="Simakov O."/>
            <person name="Marletaz F."/>
            <person name="Cho S.J."/>
            <person name="Edsinger-Gonzales E."/>
            <person name="Havlak P."/>
            <person name="Hellsten U."/>
            <person name="Kuo D.H."/>
            <person name="Larsson T."/>
            <person name="Lv J."/>
            <person name="Arendt D."/>
            <person name="Savage R."/>
            <person name="Osoegawa K."/>
            <person name="de Jong P."/>
            <person name="Grimwood J."/>
            <person name="Chapman J.A."/>
            <person name="Shapiro H."/>
            <person name="Aerts A."/>
            <person name="Otillar R.P."/>
            <person name="Terry A.Y."/>
            <person name="Boore J.L."/>
            <person name="Grigoriev I.V."/>
            <person name="Lindberg D.R."/>
            <person name="Seaver E.C."/>
            <person name="Weisblat D.A."/>
            <person name="Putnam N.H."/>
            <person name="Rokhsar D.S."/>
        </authorList>
    </citation>
    <scope>NUCLEOTIDE SEQUENCE</scope>
</reference>
<evidence type="ECO:0000313" key="5">
    <source>
        <dbReference type="Proteomes" id="UP000015101"/>
    </source>
</evidence>
<protein>
    <recommendedName>
        <fullName evidence="1">E3 ubiquitin-protein ligase CBL</fullName>
        <ecNumber evidence="1">2.3.2.27</ecNumber>
    </recommendedName>
</protein>
<dbReference type="AlphaFoldDB" id="T1FF19"/>
<dbReference type="GO" id="GO:0061630">
    <property type="term" value="F:ubiquitin protein ligase activity"/>
    <property type="evidence" value="ECO:0007669"/>
    <property type="project" value="UniProtKB-EC"/>
</dbReference>
<keyword evidence="1" id="KW-0833">Ubl conjugation pathway</keyword>
<dbReference type="Proteomes" id="UP000015101">
    <property type="component" value="Unassembled WGS sequence"/>
</dbReference>
<dbReference type="SUPFAM" id="SSF47668">
    <property type="entry name" value="N-terminal domain of cbl (N-cbl)"/>
    <property type="match status" value="1"/>
</dbReference>
<dbReference type="InterPro" id="IPR003153">
    <property type="entry name" value="Adaptor_Cbl_N_hlx"/>
</dbReference>
<dbReference type="KEGG" id="hro:HELRODRAFT_179709"/>
<dbReference type="GO" id="GO:0023051">
    <property type="term" value="P:regulation of signaling"/>
    <property type="evidence" value="ECO:0007669"/>
    <property type="project" value="InterPro"/>
</dbReference>
<dbReference type="PANTHER" id="PTHR23007:SF11">
    <property type="entry name" value="E3 UBIQUITIN-PROTEIN LIGASE CBL"/>
    <property type="match status" value="1"/>
</dbReference>
<dbReference type="PANTHER" id="PTHR23007">
    <property type="entry name" value="CBL"/>
    <property type="match status" value="1"/>
</dbReference>
<evidence type="ECO:0000256" key="1">
    <source>
        <dbReference type="RuleBase" id="RU367001"/>
    </source>
</evidence>
<proteinExistence type="predicted"/>
<dbReference type="eggNOG" id="KOG1785">
    <property type="taxonomic scope" value="Eukaryota"/>
</dbReference>
<reference evidence="5" key="1">
    <citation type="submission" date="2012-12" db="EMBL/GenBank/DDBJ databases">
        <authorList>
            <person name="Hellsten U."/>
            <person name="Grimwood J."/>
            <person name="Chapman J.A."/>
            <person name="Shapiro H."/>
            <person name="Aerts A."/>
            <person name="Otillar R.P."/>
            <person name="Terry A.Y."/>
            <person name="Boore J.L."/>
            <person name="Simakov O."/>
            <person name="Marletaz F."/>
            <person name="Cho S.-J."/>
            <person name="Edsinger-Gonzales E."/>
            <person name="Havlak P."/>
            <person name="Kuo D.-H."/>
            <person name="Larsson T."/>
            <person name="Lv J."/>
            <person name="Arendt D."/>
            <person name="Savage R."/>
            <person name="Osoegawa K."/>
            <person name="de Jong P."/>
            <person name="Lindberg D.R."/>
            <person name="Seaver E.C."/>
            <person name="Weisblat D.A."/>
            <person name="Putnam N.H."/>
            <person name="Grigoriev I.V."/>
            <person name="Rokhsar D.S."/>
        </authorList>
    </citation>
    <scope>NUCLEOTIDE SEQUENCE</scope>
</reference>
<dbReference type="UniPathway" id="UPA00143"/>
<dbReference type="GO" id="GO:0007166">
    <property type="term" value="P:cell surface receptor signaling pathway"/>
    <property type="evidence" value="ECO:0007669"/>
    <property type="project" value="InterPro"/>
</dbReference>
<dbReference type="Pfam" id="PF02262">
    <property type="entry name" value="Cbl_N"/>
    <property type="match status" value="1"/>
</dbReference>
<dbReference type="GO" id="GO:0005509">
    <property type="term" value="F:calcium ion binding"/>
    <property type="evidence" value="ECO:0007669"/>
    <property type="project" value="UniProtKB-UniRule"/>
</dbReference>
<name>T1FF19_HELRO</name>
<evidence type="ECO:0000313" key="4">
    <source>
        <dbReference type="EnsemblMetazoa" id="HelroP179709"/>
    </source>
</evidence>
<evidence type="ECO:0000259" key="2">
    <source>
        <dbReference type="PROSITE" id="PS51506"/>
    </source>
</evidence>
<gene>
    <name evidence="4" type="primary">20207418</name>
    <name evidence="3" type="ORF">HELRODRAFT_179709</name>
</gene>
<feature type="domain" description="Cbl-PTB" evidence="2">
    <location>
        <begin position="36"/>
        <end position="142"/>
    </location>
</feature>
<dbReference type="PROSITE" id="PS51506">
    <property type="entry name" value="CBL_PTB"/>
    <property type="match status" value="1"/>
</dbReference>
<dbReference type="OrthoDB" id="7237699at2759"/>
<keyword evidence="1" id="KW-0862">Zinc</keyword>
<dbReference type="Gene3D" id="1.20.930.20">
    <property type="entry name" value="Adaptor protein Cbl, N-terminal domain"/>
    <property type="match status" value="1"/>
</dbReference>
<keyword evidence="1" id="KW-0808">Transferase</keyword>
<keyword evidence="1" id="KW-0479">Metal-binding</keyword>
<evidence type="ECO:0000313" key="3">
    <source>
        <dbReference type="EMBL" id="ESN95116.1"/>
    </source>
</evidence>
<dbReference type="RefSeq" id="XP_009026766.1">
    <property type="nucleotide sequence ID" value="XM_009028518.1"/>
</dbReference>
<reference evidence="4" key="3">
    <citation type="submission" date="2015-06" db="UniProtKB">
        <authorList>
            <consortium name="EnsemblMetazoa"/>
        </authorList>
    </citation>
    <scope>IDENTIFICATION</scope>
</reference>
<dbReference type="EMBL" id="KB097542">
    <property type="protein sequence ID" value="ESN95116.1"/>
    <property type="molecule type" value="Genomic_DNA"/>
</dbReference>
<dbReference type="EMBL" id="AMQM01006923">
    <property type="status" value="NOT_ANNOTATED_CDS"/>
    <property type="molecule type" value="Genomic_DNA"/>
</dbReference>
<dbReference type="GO" id="GO:0001784">
    <property type="term" value="F:phosphotyrosine residue binding"/>
    <property type="evidence" value="ECO:0007669"/>
    <property type="project" value="UniProtKB-UniRule"/>
</dbReference>
<dbReference type="STRING" id="6412.T1FF19"/>
<dbReference type="GO" id="GO:0008270">
    <property type="term" value="F:zinc ion binding"/>
    <property type="evidence" value="ECO:0007669"/>
    <property type="project" value="UniProtKB-KW"/>
</dbReference>
<dbReference type="EC" id="2.3.2.27" evidence="1"/>
<dbReference type="GO" id="GO:0016567">
    <property type="term" value="P:protein ubiquitination"/>
    <property type="evidence" value="ECO:0007669"/>
    <property type="project" value="UniProtKB-UniPathway"/>
</dbReference>
<keyword evidence="1" id="KW-0106">Calcium</keyword>
<dbReference type="CTD" id="20207418"/>